<protein>
    <recommendedName>
        <fullName evidence="6">Amino acid transporter transmembrane domain-containing protein</fullName>
    </recommendedName>
</protein>
<feature type="transmembrane region" description="Helical" evidence="5">
    <location>
        <begin position="419"/>
        <end position="439"/>
    </location>
</feature>
<comment type="subcellular location">
    <subcellularLocation>
        <location evidence="1">Membrane</location>
        <topology evidence="1">Multi-pass membrane protein</topology>
    </subcellularLocation>
</comment>
<dbReference type="OrthoDB" id="1684102at2759"/>
<feature type="transmembrane region" description="Helical" evidence="5">
    <location>
        <begin position="307"/>
        <end position="329"/>
    </location>
</feature>
<evidence type="ECO:0000256" key="2">
    <source>
        <dbReference type="ARBA" id="ARBA00022692"/>
    </source>
</evidence>
<dbReference type="AlphaFoldDB" id="A0A8K0CYN1"/>
<feature type="domain" description="Amino acid transporter transmembrane" evidence="6">
    <location>
        <begin position="76"/>
        <end position="477"/>
    </location>
</feature>
<evidence type="ECO:0000313" key="7">
    <source>
        <dbReference type="EMBL" id="KAF2892777.1"/>
    </source>
</evidence>
<dbReference type="EMBL" id="VTPC01008495">
    <property type="protein sequence ID" value="KAF2892777.1"/>
    <property type="molecule type" value="Genomic_DNA"/>
</dbReference>
<dbReference type="InterPro" id="IPR013057">
    <property type="entry name" value="AA_transpt_TM"/>
</dbReference>
<gene>
    <name evidence="7" type="ORF">ILUMI_13394</name>
</gene>
<evidence type="ECO:0000256" key="3">
    <source>
        <dbReference type="ARBA" id="ARBA00022989"/>
    </source>
</evidence>
<reference evidence="7" key="1">
    <citation type="submission" date="2019-08" db="EMBL/GenBank/DDBJ databases">
        <title>The genome of the North American firefly Photinus pyralis.</title>
        <authorList>
            <consortium name="Photinus pyralis genome working group"/>
            <person name="Fallon T.R."/>
            <person name="Sander Lower S.E."/>
            <person name="Weng J.-K."/>
        </authorList>
    </citation>
    <scope>NUCLEOTIDE SEQUENCE</scope>
    <source>
        <strain evidence="7">TRF0915ILg1</strain>
        <tissue evidence="7">Whole body</tissue>
    </source>
</reference>
<evidence type="ECO:0000259" key="6">
    <source>
        <dbReference type="Pfam" id="PF01490"/>
    </source>
</evidence>
<feature type="transmembrane region" description="Helical" evidence="5">
    <location>
        <begin position="109"/>
        <end position="129"/>
    </location>
</feature>
<dbReference type="Pfam" id="PF01490">
    <property type="entry name" value="Aa_trans"/>
    <property type="match status" value="1"/>
</dbReference>
<dbReference type="GO" id="GO:0005774">
    <property type="term" value="C:vacuolar membrane"/>
    <property type="evidence" value="ECO:0007669"/>
    <property type="project" value="TreeGrafter"/>
</dbReference>
<keyword evidence="4 5" id="KW-0472">Membrane</keyword>
<feature type="transmembrane region" description="Helical" evidence="5">
    <location>
        <begin position="459"/>
        <end position="481"/>
    </location>
</feature>
<accession>A0A8K0CYN1</accession>
<feature type="transmembrane region" description="Helical" evidence="5">
    <location>
        <begin position="172"/>
        <end position="192"/>
    </location>
</feature>
<feature type="transmembrane region" description="Helical" evidence="5">
    <location>
        <begin position="349"/>
        <end position="372"/>
    </location>
</feature>
<name>A0A8K0CYN1_IGNLU</name>
<keyword evidence="2 5" id="KW-0812">Transmembrane</keyword>
<comment type="caution">
    <text evidence="7">The sequence shown here is derived from an EMBL/GenBank/DDBJ whole genome shotgun (WGS) entry which is preliminary data.</text>
</comment>
<evidence type="ECO:0000256" key="5">
    <source>
        <dbReference type="SAM" id="Phobius"/>
    </source>
</evidence>
<sequence length="490" mass="54086">MRMEMENKCSRTTNKEKQTNGIYIISDKEKRADDTYSMGFQSKDPIISIPPSEKIAKKIESQGGGGGAHGVPVEHPTTYLETLMHLLKGNVGSGVFAMGDAFKNAGMAMAPWLIIVLGVICVHSQHLLLTAAKKMKKSLNLDVYPDFATTVELSFATGPSSLQKYAPYMRKLINIFLCITQLGFCCVYFVFISTNIKQVCDVHGLVLDVHFHMAIILAPILLSCMVRNLKFLAPLSTIANLLMLVGIVITLYYCSQDIPPLSTVKPVAELQQFPLFFGTALFAFEGIGLVLPLQSEMRKPQLFGKPLGVLNVGMTFVTFLYVVVGSLSYLQYGEGIEGSVTLNLPQSDVLAQCVKVMISLGILFTFALQFYIPIDIMFPAINERFGPFKYPVFAELAFRTLFVLITFVLAEAIPFLDLFITLVGAFSSTAIALLFPPILEFVTHWNVSEITPWMVIKNLFILVLGILGCVTGSYESIRLIVKAFGERSSS</sequence>
<evidence type="ECO:0000256" key="1">
    <source>
        <dbReference type="ARBA" id="ARBA00004141"/>
    </source>
</evidence>
<dbReference type="PANTHER" id="PTHR22950">
    <property type="entry name" value="AMINO ACID TRANSPORTER"/>
    <property type="match status" value="1"/>
</dbReference>
<proteinExistence type="predicted"/>
<dbReference type="GO" id="GO:0015179">
    <property type="term" value="F:L-amino acid transmembrane transporter activity"/>
    <property type="evidence" value="ECO:0007669"/>
    <property type="project" value="TreeGrafter"/>
</dbReference>
<dbReference type="PANTHER" id="PTHR22950:SF349">
    <property type="entry name" value="AMINO ACID TRANSPORTER TRANSMEMBRANE DOMAIN-CONTAINING PROTEIN"/>
    <property type="match status" value="1"/>
</dbReference>
<feature type="transmembrane region" description="Helical" evidence="5">
    <location>
        <begin position="231"/>
        <end position="253"/>
    </location>
</feature>
<feature type="transmembrane region" description="Helical" evidence="5">
    <location>
        <begin position="273"/>
        <end position="295"/>
    </location>
</feature>
<feature type="transmembrane region" description="Helical" evidence="5">
    <location>
        <begin position="392"/>
        <end position="413"/>
    </location>
</feature>
<feature type="transmembrane region" description="Helical" evidence="5">
    <location>
        <begin position="204"/>
        <end position="224"/>
    </location>
</feature>
<evidence type="ECO:0000313" key="8">
    <source>
        <dbReference type="Proteomes" id="UP000801492"/>
    </source>
</evidence>
<keyword evidence="3 5" id="KW-1133">Transmembrane helix</keyword>
<keyword evidence="8" id="KW-1185">Reference proteome</keyword>
<organism evidence="7 8">
    <name type="scientific">Ignelater luminosus</name>
    <name type="common">Cucubano</name>
    <name type="synonym">Pyrophorus luminosus</name>
    <dbReference type="NCBI Taxonomy" id="2038154"/>
    <lineage>
        <taxon>Eukaryota</taxon>
        <taxon>Metazoa</taxon>
        <taxon>Ecdysozoa</taxon>
        <taxon>Arthropoda</taxon>
        <taxon>Hexapoda</taxon>
        <taxon>Insecta</taxon>
        <taxon>Pterygota</taxon>
        <taxon>Neoptera</taxon>
        <taxon>Endopterygota</taxon>
        <taxon>Coleoptera</taxon>
        <taxon>Polyphaga</taxon>
        <taxon>Elateriformia</taxon>
        <taxon>Elateroidea</taxon>
        <taxon>Elateridae</taxon>
        <taxon>Agrypninae</taxon>
        <taxon>Pyrophorini</taxon>
        <taxon>Ignelater</taxon>
    </lineage>
</organism>
<dbReference type="Proteomes" id="UP000801492">
    <property type="component" value="Unassembled WGS sequence"/>
</dbReference>
<evidence type="ECO:0000256" key="4">
    <source>
        <dbReference type="ARBA" id="ARBA00023136"/>
    </source>
</evidence>